<sequence>MTVENFSAFPAFARAHVGSVPAAATLHYLMLTISLLYAAVIHPRECHQIAYGLAYLFIFPAMHLLLPIYSVANIIDQSWGTRDSQTAKIPKLKCMPSFKKLMKLRKSKTKSQLNAGEDNSFDIQTMVSSIARSMSDGSPHEKKEFEFWESLRTRLLGNDVNTGLEKAELAERLRRLRNRSLTGLMVINALWLALLSYFYVGVESPCRASTCTASSVGPCTGSRCLFKSSA</sequence>
<dbReference type="STRING" id="400727.A0A2T7PA45"/>
<keyword evidence="6" id="KW-1185">Reference proteome</keyword>
<dbReference type="OrthoDB" id="370884at2759"/>
<dbReference type="GO" id="GO:0006031">
    <property type="term" value="P:chitin biosynthetic process"/>
    <property type="evidence" value="ECO:0007669"/>
    <property type="project" value="TreeGrafter"/>
</dbReference>
<keyword evidence="3 4" id="KW-0472">Membrane</keyword>
<proteinExistence type="predicted"/>
<comment type="caution">
    <text evidence="5">The sequence shown here is derived from an EMBL/GenBank/DDBJ whole genome shotgun (WGS) entry which is preliminary data.</text>
</comment>
<gene>
    <name evidence="5" type="ORF">C0Q70_09558</name>
</gene>
<accession>A0A2T7PA45</accession>
<keyword evidence="4" id="KW-1133">Transmembrane helix</keyword>
<dbReference type="GO" id="GO:0004100">
    <property type="term" value="F:chitin synthase activity"/>
    <property type="evidence" value="ECO:0007669"/>
    <property type="project" value="InterPro"/>
</dbReference>
<evidence type="ECO:0000256" key="4">
    <source>
        <dbReference type="SAM" id="Phobius"/>
    </source>
</evidence>
<feature type="transmembrane region" description="Helical" evidence="4">
    <location>
        <begin position="20"/>
        <end position="41"/>
    </location>
</feature>
<evidence type="ECO:0000313" key="6">
    <source>
        <dbReference type="Proteomes" id="UP000245119"/>
    </source>
</evidence>
<keyword evidence="2 4" id="KW-0812">Transmembrane</keyword>
<evidence type="ECO:0000313" key="5">
    <source>
        <dbReference type="EMBL" id="PVD30294.1"/>
    </source>
</evidence>
<feature type="transmembrane region" description="Helical" evidence="4">
    <location>
        <begin position="181"/>
        <end position="200"/>
    </location>
</feature>
<comment type="subcellular location">
    <subcellularLocation>
        <location evidence="1">Membrane</location>
        <topology evidence="1">Multi-pass membrane protein</topology>
    </subcellularLocation>
</comment>
<name>A0A2T7PA45_POMCA</name>
<reference evidence="5 6" key="1">
    <citation type="submission" date="2018-04" db="EMBL/GenBank/DDBJ databases">
        <title>The genome of golden apple snail Pomacea canaliculata provides insight into stress tolerance and invasive adaptation.</title>
        <authorList>
            <person name="Liu C."/>
            <person name="Liu B."/>
            <person name="Ren Y."/>
            <person name="Zhang Y."/>
            <person name="Wang H."/>
            <person name="Li S."/>
            <person name="Jiang F."/>
            <person name="Yin L."/>
            <person name="Zhang G."/>
            <person name="Qian W."/>
            <person name="Fan W."/>
        </authorList>
    </citation>
    <scope>NUCLEOTIDE SEQUENCE [LARGE SCALE GENOMIC DNA]</scope>
    <source>
        <strain evidence="5">SZHN2017</strain>
        <tissue evidence="5">Muscle</tissue>
    </source>
</reference>
<dbReference type="GO" id="GO:0071944">
    <property type="term" value="C:cell periphery"/>
    <property type="evidence" value="ECO:0007669"/>
    <property type="project" value="TreeGrafter"/>
</dbReference>
<evidence type="ECO:0000256" key="1">
    <source>
        <dbReference type="ARBA" id="ARBA00004141"/>
    </source>
</evidence>
<evidence type="ECO:0000256" key="3">
    <source>
        <dbReference type="ARBA" id="ARBA00023136"/>
    </source>
</evidence>
<dbReference type="AlphaFoldDB" id="A0A2T7PA45"/>
<dbReference type="PANTHER" id="PTHR22914">
    <property type="entry name" value="CHITIN SYNTHASE"/>
    <property type="match status" value="1"/>
</dbReference>
<organism evidence="5 6">
    <name type="scientific">Pomacea canaliculata</name>
    <name type="common">Golden apple snail</name>
    <dbReference type="NCBI Taxonomy" id="400727"/>
    <lineage>
        <taxon>Eukaryota</taxon>
        <taxon>Metazoa</taxon>
        <taxon>Spiralia</taxon>
        <taxon>Lophotrochozoa</taxon>
        <taxon>Mollusca</taxon>
        <taxon>Gastropoda</taxon>
        <taxon>Caenogastropoda</taxon>
        <taxon>Architaenioglossa</taxon>
        <taxon>Ampullarioidea</taxon>
        <taxon>Ampullariidae</taxon>
        <taxon>Pomacea</taxon>
    </lineage>
</organism>
<dbReference type="PANTHER" id="PTHR22914:SF41">
    <property type="entry name" value="CHITIN SYNTHASE 7"/>
    <property type="match status" value="1"/>
</dbReference>
<dbReference type="GO" id="GO:0016020">
    <property type="term" value="C:membrane"/>
    <property type="evidence" value="ECO:0007669"/>
    <property type="project" value="UniProtKB-SubCell"/>
</dbReference>
<protein>
    <submittedName>
        <fullName evidence="5">Uncharacterized protein</fullName>
    </submittedName>
</protein>
<evidence type="ECO:0000256" key="2">
    <source>
        <dbReference type="ARBA" id="ARBA00022692"/>
    </source>
</evidence>
<feature type="transmembrane region" description="Helical" evidence="4">
    <location>
        <begin position="53"/>
        <end position="75"/>
    </location>
</feature>
<dbReference type="EMBL" id="PZQS01000005">
    <property type="protein sequence ID" value="PVD30294.1"/>
    <property type="molecule type" value="Genomic_DNA"/>
</dbReference>
<dbReference type="InterPro" id="IPR004835">
    <property type="entry name" value="Chitin_synth"/>
</dbReference>
<dbReference type="Proteomes" id="UP000245119">
    <property type="component" value="Linkage Group LG5"/>
</dbReference>